<gene>
    <name evidence="2" type="ORF">AUEXF2481DRAFT_261255</name>
</gene>
<sequence>MPYLKTGKVGMNWRRYRNRRNPRQTTCNTTEREWLEKREEVRRGSTFVWKAAQTCQTVRPTQPADECPSTLNPSSNFFSLHQNPRLPLDGTRALANLSWTKRLFMGRTSAKQPSEHRKKSGHQSGRGAIALNLNGKMENRSSVKLSALCHRSTPTSLSHSTTTRLRMLLSGNNKL</sequence>
<dbReference type="AlphaFoldDB" id="A0A074Z7G1"/>
<evidence type="ECO:0000313" key="3">
    <source>
        <dbReference type="Proteomes" id="UP000030641"/>
    </source>
</evidence>
<evidence type="ECO:0000256" key="1">
    <source>
        <dbReference type="SAM" id="MobiDB-lite"/>
    </source>
</evidence>
<dbReference type="GeneID" id="25363166"/>
<name>A0A074Z7G1_AURSE</name>
<dbReference type="InParanoid" id="A0A074Z7G1"/>
<accession>A0A074Z7G1</accession>
<feature type="region of interest" description="Disordered" evidence="1">
    <location>
        <begin position="107"/>
        <end position="126"/>
    </location>
</feature>
<dbReference type="EMBL" id="KL584761">
    <property type="protein sequence ID" value="KEQ94821.1"/>
    <property type="molecule type" value="Genomic_DNA"/>
</dbReference>
<organism evidence="2 3">
    <name type="scientific">Aureobasidium subglaciale (strain EXF-2481)</name>
    <name type="common">Aureobasidium pullulans var. subglaciale</name>
    <dbReference type="NCBI Taxonomy" id="1043005"/>
    <lineage>
        <taxon>Eukaryota</taxon>
        <taxon>Fungi</taxon>
        <taxon>Dikarya</taxon>
        <taxon>Ascomycota</taxon>
        <taxon>Pezizomycotina</taxon>
        <taxon>Dothideomycetes</taxon>
        <taxon>Dothideomycetidae</taxon>
        <taxon>Dothideales</taxon>
        <taxon>Saccotheciaceae</taxon>
        <taxon>Aureobasidium</taxon>
    </lineage>
</organism>
<dbReference type="HOGENOM" id="CLU_1532234_0_0_1"/>
<keyword evidence="3" id="KW-1185">Reference proteome</keyword>
<dbReference type="RefSeq" id="XP_013343352.1">
    <property type="nucleotide sequence ID" value="XM_013487898.1"/>
</dbReference>
<evidence type="ECO:0000313" key="2">
    <source>
        <dbReference type="EMBL" id="KEQ94821.1"/>
    </source>
</evidence>
<dbReference type="OrthoDB" id="10566223at2759"/>
<protein>
    <submittedName>
        <fullName evidence="2">Uncharacterized protein</fullName>
    </submittedName>
</protein>
<proteinExistence type="predicted"/>
<reference evidence="2 3" key="1">
    <citation type="journal article" date="2014" name="BMC Genomics">
        <title>Genome sequencing of four Aureobasidium pullulans varieties: biotechnological potential, stress tolerance, and description of new species.</title>
        <authorList>
            <person name="Gostin Ar C."/>
            <person name="Ohm R.A."/>
            <person name="Kogej T."/>
            <person name="Sonjak S."/>
            <person name="Turk M."/>
            <person name="Zajc J."/>
            <person name="Zalar P."/>
            <person name="Grube M."/>
            <person name="Sun H."/>
            <person name="Han J."/>
            <person name="Sharma A."/>
            <person name="Chiniquy J."/>
            <person name="Ngan C.Y."/>
            <person name="Lipzen A."/>
            <person name="Barry K."/>
            <person name="Grigoriev I.V."/>
            <person name="Gunde-Cimerman N."/>
        </authorList>
    </citation>
    <scope>NUCLEOTIDE SEQUENCE [LARGE SCALE GENOMIC DNA]</scope>
    <source>
        <strain evidence="2 3">EXF-2481</strain>
    </source>
</reference>
<dbReference type="Proteomes" id="UP000030641">
    <property type="component" value="Unassembled WGS sequence"/>
</dbReference>